<protein>
    <submittedName>
        <fullName evidence="1">Uncharacterized protein</fullName>
    </submittedName>
</protein>
<organism evidence="1 2">
    <name type="scientific">Lindgomyces ingoldianus</name>
    <dbReference type="NCBI Taxonomy" id="673940"/>
    <lineage>
        <taxon>Eukaryota</taxon>
        <taxon>Fungi</taxon>
        <taxon>Dikarya</taxon>
        <taxon>Ascomycota</taxon>
        <taxon>Pezizomycotina</taxon>
        <taxon>Dothideomycetes</taxon>
        <taxon>Pleosporomycetidae</taxon>
        <taxon>Pleosporales</taxon>
        <taxon>Lindgomycetaceae</taxon>
        <taxon>Lindgomyces</taxon>
    </lineage>
</organism>
<name>A0ACB6QC16_9PLEO</name>
<proteinExistence type="predicted"/>
<keyword evidence="2" id="KW-1185">Reference proteome</keyword>
<evidence type="ECO:0000313" key="2">
    <source>
        <dbReference type="Proteomes" id="UP000799755"/>
    </source>
</evidence>
<dbReference type="EMBL" id="MU003536">
    <property type="protein sequence ID" value="KAF2464469.1"/>
    <property type="molecule type" value="Genomic_DNA"/>
</dbReference>
<evidence type="ECO:0000313" key="1">
    <source>
        <dbReference type="EMBL" id="KAF2464469.1"/>
    </source>
</evidence>
<dbReference type="Proteomes" id="UP000799755">
    <property type="component" value="Unassembled WGS sequence"/>
</dbReference>
<accession>A0ACB6QC16</accession>
<sequence length="162" mass="18071">MNTHMKFDTTLPPEPIWKRASRNSRALLLDLNSSLGARVSEARHTAPSETLESIPYRLGPEVHAVNRCPQGIVNKSVSVPKHLTHSTVEPQLLRGFANITQLLDVVGPIVPSRPMKGGFTGLLEKETTDHIRVKGCVSRFRTHHIDANQHRMQTTTNTTIQK</sequence>
<comment type="caution">
    <text evidence="1">The sequence shown here is derived from an EMBL/GenBank/DDBJ whole genome shotgun (WGS) entry which is preliminary data.</text>
</comment>
<reference evidence="1" key="1">
    <citation type="journal article" date="2020" name="Stud. Mycol.">
        <title>101 Dothideomycetes genomes: a test case for predicting lifestyles and emergence of pathogens.</title>
        <authorList>
            <person name="Haridas S."/>
            <person name="Albert R."/>
            <person name="Binder M."/>
            <person name="Bloem J."/>
            <person name="Labutti K."/>
            <person name="Salamov A."/>
            <person name="Andreopoulos B."/>
            <person name="Baker S."/>
            <person name="Barry K."/>
            <person name="Bills G."/>
            <person name="Bluhm B."/>
            <person name="Cannon C."/>
            <person name="Castanera R."/>
            <person name="Culley D."/>
            <person name="Daum C."/>
            <person name="Ezra D."/>
            <person name="Gonzalez J."/>
            <person name="Henrissat B."/>
            <person name="Kuo A."/>
            <person name="Liang C."/>
            <person name="Lipzen A."/>
            <person name="Lutzoni F."/>
            <person name="Magnuson J."/>
            <person name="Mondo S."/>
            <person name="Nolan M."/>
            <person name="Ohm R."/>
            <person name="Pangilinan J."/>
            <person name="Park H.-J."/>
            <person name="Ramirez L."/>
            <person name="Alfaro M."/>
            <person name="Sun H."/>
            <person name="Tritt A."/>
            <person name="Yoshinaga Y."/>
            <person name="Zwiers L.-H."/>
            <person name="Turgeon B."/>
            <person name="Goodwin S."/>
            <person name="Spatafora J."/>
            <person name="Crous P."/>
            <person name="Grigoriev I."/>
        </authorList>
    </citation>
    <scope>NUCLEOTIDE SEQUENCE</scope>
    <source>
        <strain evidence="1">ATCC 200398</strain>
    </source>
</reference>
<gene>
    <name evidence="1" type="ORF">BDR25DRAFT_361533</name>
</gene>